<feature type="transmembrane region" description="Helical" evidence="1">
    <location>
        <begin position="31"/>
        <end position="50"/>
    </location>
</feature>
<proteinExistence type="predicted"/>
<evidence type="ECO:0000313" key="2">
    <source>
        <dbReference type="EMBL" id="MBW9055385.1"/>
    </source>
</evidence>
<organism evidence="2 3">
    <name type="scientific">Rhizobium mesosinicum</name>
    <dbReference type="NCBI Taxonomy" id="335017"/>
    <lineage>
        <taxon>Bacteria</taxon>
        <taxon>Pseudomonadati</taxon>
        <taxon>Pseudomonadota</taxon>
        <taxon>Alphaproteobacteria</taxon>
        <taxon>Hyphomicrobiales</taxon>
        <taxon>Rhizobiaceae</taxon>
        <taxon>Rhizobium/Agrobacterium group</taxon>
        <taxon>Rhizobium</taxon>
    </lineage>
</organism>
<dbReference type="EMBL" id="JAEUAK010000010">
    <property type="protein sequence ID" value="MBW9055385.1"/>
    <property type="molecule type" value="Genomic_DNA"/>
</dbReference>
<sequence>MHIIAILANLILLVVVMTLIVGNGLPNDGEGLRIVAAALAAPVLSTVALLRRNGSISELISLEIQARKITLRQRIAEAETKGKDIRG</sequence>
<protein>
    <recommendedName>
        <fullName evidence="4">DUF1049 domain-containing protein</fullName>
    </recommendedName>
</protein>
<keyword evidence="1" id="KW-0812">Transmembrane</keyword>
<accession>A0ABS7GZG6</accession>
<dbReference type="Proteomes" id="UP000717752">
    <property type="component" value="Unassembled WGS sequence"/>
</dbReference>
<dbReference type="RefSeq" id="WP_220336698.1">
    <property type="nucleotide sequence ID" value="NZ_JAEUAK010000010.1"/>
</dbReference>
<comment type="caution">
    <text evidence="2">The sequence shown here is derived from an EMBL/GenBank/DDBJ whole genome shotgun (WGS) entry which is preliminary data.</text>
</comment>
<feature type="transmembrane region" description="Helical" evidence="1">
    <location>
        <begin position="7"/>
        <end position="25"/>
    </location>
</feature>
<gene>
    <name evidence="2" type="ORF">JNB85_23550</name>
</gene>
<keyword evidence="3" id="KW-1185">Reference proteome</keyword>
<evidence type="ECO:0000313" key="3">
    <source>
        <dbReference type="Proteomes" id="UP000717752"/>
    </source>
</evidence>
<reference evidence="2 3" key="1">
    <citation type="journal article" date="2021" name="MBio">
        <title>Poor Competitiveness of Bradyrhizobium in Pigeon Pea Root Colonization in Indian Soils.</title>
        <authorList>
            <person name="Chalasani D."/>
            <person name="Basu A."/>
            <person name="Pullabhotla S.V.S.R.N."/>
            <person name="Jorrin B."/>
            <person name="Neal A.L."/>
            <person name="Poole P.S."/>
            <person name="Podile A.R."/>
            <person name="Tkacz A."/>
        </authorList>
    </citation>
    <scope>NUCLEOTIDE SEQUENCE [LARGE SCALE GENOMIC DNA]</scope>
    <source>
        <strain evidence="2 3">HU56</strain>
    </source>
</reference>
<name>A0ABS7GZG6_9HYPH</name>
<evidence type="ECO:0000256" key="1">
    <source>
        <dbReference type="SAM" id="Phobius"/>
    </source>
</evidence>
<keyword evidence="1" id="KW-0472">Membrane</keyword>
<keyword evidence="1" id="KW-1133">Transmembrane helix</keyword>
<evidence type="ECO:0008006" key="4">
    <source>
        <dbReference type="Google" id="ProtNLM"/>
    </source>
</evidence>